<dbReference type="InterPro" id="IPR020843">
    <property type="entry name" value="ER"/>
</dbReference>
<dbReference type="PROSITE" id="PS00059">
    <property type="entry name" value="ADH_ZINC"/>
    <property type="match status" value="1"/>
</dbReference>
<evidence type="ECO:0000256" key="1">
    <source>
        <dbReference type="ARBA" id="ARBA00001947"/>
    </source>
</evidence>
<evidence type="ECO:0000259" key="11">
    <source>
        <dbReference type="SMART" id="SM00829"/>
    </source>
</evidence>
<keyword evidence="10" id="KW-0812">Transmembrane</keyword>
<organism evidence="12 13">
    <name type="scientific">Petrolisthes cinctipes</name>
    <name type="common">Flat porcelain crab</name>
    <dbReference type="NCBI Taxonomy" id="88211"/>
    <lineage>
        <taxon>Eukaryota</taxon>
        <taxon>Metazoa</taxon>
        <taxon>Ecdysozoa</taxon>
        <taxon>Arthropoda</taxon>
        <taxon>Crustacea</taxon>
        <taxon>Multicrustacea</taxon>
        <taxon>Malacostraca</taxon>
        <taxon>Eumalacostraca</taxon>
        <taxon>Eucarida</taxon>
        <taxon>Decapoda</taxon>
        <taxon>Pleocyemata</taxon>
        <taxon>Anomura</taxon>
        <taxon>Galatheoidea</taxon>
        <taxon>Porcellanidae</taxon>
        <taxon>Petrolisthes</taxon>
    </lineage>
</organism>
<dbReference type="SUPFAM" id="SSF50129">
    <property type="entry name" value="GroES-like"/>
    <property type="match status" value="1"/>
</dbReference>
<comment type="cofactor">
    <cofactor evidence="1 9">
        <name>Zn(2+)</name>
        <dbReference type="ChEBI" id="CHEBI:29105"/>
    </cofactor>
</comment>
<dbReference type="PANTHER" id="PTHR43161">
    <property type="entry name" value="SORBITOL DEHYDROGENASE"/>
    <property type="match status" value="1"/>
</dbReference>
<dbReference type="GO" id="GO:0003939">
    <property type="term" value="F:L-iditol 2-dehydrogenase (NAD+) activity"/>
    <property type="evidence" value="ECO:0007669"/>
    <property type="project" value="TreeGrafter"/>
</dbReference>
<evidence type="ECO:0000256" key="10">
    <source>
        <dbReference type="SAM" id="Phobius"/>
    </source>
</evidence>
<dbReference type="InterPro" id="IPR013149">
    <property type="entry name" value="ADH-like_C"/>
</dbReference>
<dbReference type="Gene3D" id="3.40.50.720">
    <property type="entry name" value="NAD(P)-binding Rossmann-like Domain"/>
    <property type="match status" value="1"/>
</dbReference>
<dbReference type="CDD" id="cd05285">
    <property type="entry name" value="sorbitol_DH"/>
    <property type="match status" value="1"/>
</dbReference>
<reference evidence="12" key="1">
    <citation type="submission" date="2023-10" db="EMBL/GenBank/DDBJ databases">
        <title>Genome assemblies of two species of porcelain crab, Petrolisthes cinctipes and Petrolisthes manimaculis (Anomura: Porcellanidae).</title>
        <authorList>
            <person name="Angst P."/>
        </authorList>
    </citation>
    <scope>NUCLEOTIDE SEQUENCE</scope>
    <source>
        <strain evidence="12">PB745_01</strain>
        <tissue evidence="12">Gill</tissue>
    </source>
</reference>
<sequence length="350" mass="37261">MTTTLNQYPVLHGVADIRMETHPLPEIGRDEVLLRMSSVGLCGSDLSLVFKGSLGDYQLTPPLGIGHEAAGVVQVCGSDVTHLKPGDRVALEPGDPCWKCDMCRGGHYNVCFTSDFHAAPVPNPGCISRYYKHKAALCHKLPESVSQDEGAMMEPLSVAIHACRRAHVGVGSSVLICGAGAIGLFCLLAAKAMGATHIIMTDIRESALKKAKELGADHTLLVKGGEDGKVLADKVERVMGCRPSSTLECTGVPSSAALAIYATRSSGAVVLVGIGAEDVALPIFNAAIREVDIRGTFRYVDCYPVAIDMVAKGMVDVKPLITHRFEFQDVTKAFETLRRGSNVIKCVVSC</sequence>
<dbReference type="GO" id="GO:0006062">
    <property type="term" value="P:sorbitol catabolic process"/>
    <property type="evidence" value="ECO:0007669"/>
    <property type="project" value="TreeGrafter"/>
</dbReference>
<keyword evidence="6" id="KW-0520">NAD</keyword>
<evidence type="ECO:0000256" key="5">
    <source>
        <dbReference type="ARBA" id="ARBA00023002"/>
    </source>
</evidence>
<feature type="domain" description="Enoyl reductase (ER)" evidence="11">
    <location>
        <begin position="13"/>
        <end position="348"/>
    </location>
</feature>
<evidence type="ECO:0000256" key="2">
    <source>
        <dbReference type="ARBA" id="ARBA00008072"/>
    </source>
</evidence>
<keyword evidence="3 9" id="KW-0479">Metal-binding</keyword>
<protein>
    <recommendedName>
        <fullName evidence="7">Sorbitol dehydrogenase</fullName>
    </recommendedName>
    <alternativeName>
        <fullName evidence="8">Polyol dehydrogenase</fullName>
    </alternativeName>
</protein>
<keyword evidence="13" id="KW-1185">Reference proteome</keyword>
<dbReference type="InterPro" id="IPR013154">
    <property type="entry name" value="ADH-like_N"/>
</dbReference>
<keyword evidence="10" id="KW-0472">Membrane</keyword>
<evidence type="ECO:0000256" key="4">
    <source>
        <dbReference type="ARBA" id="ARBA00022833"/>
    </source>
</evidence>
<keyword evidence="5" id="KW-0560">Oxidoreductase</keyword>
<keyword evidence="4 9" id="KW-0862">Zinc</keyword>
<dbReference type="FunFam" id="3.40.50.720:FF:000068">
    <property type="entry name" value="Sorbitol dehydrogenase"/>
    <property type="match status" value="1"/>
</dbReference>
<dbReference type="InterPro" id="IPR011032">
    <property type="entry name" value="GroES-like_sf"/>
</dbReference>
<dbReference type="PANTHER" id="PTHR43161:SF9">
    <property type="entry name" value="SORBITOL DEHYDROGENASE"/>
    <property type="match status" value="1"/>
</dbReference>
<gene>
    <name evidence="12" type="ORF">Pcinc_011058</name>
</gene>
<evidence type="ECO:0000256" key="9">
    <source>
        <dbReference type="RuleBase" id="RU361277"/>
    </source>
</evidence>
<dbReference type="SUPFAM" id="SSF51735">
    <property type="entry name" value="NAD(P)-binding Rossmann-fold domains"/>
    <property type="match status" value="1"/>
</dbReference>
<evidence type="ECO:0000256" key="3">
    <source>
        <dbReference type="ARBA" id="ARBA00022723"/>
    </source>
</evidence>
<proteinExistence type="inferred from homology"/>
<comment type="caution">
    <text evidence="12">The sequence shown here is derived from an EMBL/GenBank/DDBJ whole genome shotgun (WGS) entry which is preliminary data.</text>
</comment>
<evidence type="ECO:0000256" key="7">
    <source>
        <dbReference type="ARBA" id="ARBA00026132"/>
    </source>
</evidence>
<dbReference type="Proteomes" id="UP001286313">
    <property type="component" value="Unassembled WGS sequence"/>
</dbReference>
<comment type="similarity">
    <text evidence="2 9">Belongs to the zinc-containing alcohol dehydrogenase family.</text>
</comment>
<evidence type="ECO:0000313" key="13">
    <source>
        <dbReference type="Proteomes" id="UP001286313"/>
    </source>
</evidence>
<evidence type="ECO:0000256" key="8">
    <source>
        <dbReference type="ARBA" id="ARBA00032485"/>
    </source>
</evidence>
<accession>A0AAE1G3M1</accession>
<keyword evidence="10" id="KW-1133">Transmembrane helix</keyword>
<dbReference type="Gene3D" id="3.90.180.10">
    <property type="entry name" value="Medium-chain alcohol dehydrogenases, catalytic domain"/>
    <property type="match status" value="1"/>
</dbReference>
<name>A0AAE1G3M1_PETCI</name>
<dbReference type="AlphaFoldDB" id="A0AAE1G3M1"/>
<dbReference type="EMBL" id="JAWQEG010000859">
    <property type="protein sequence ID" value="KAK3884674.1"/>
    <property type="molecule type" value="Genomic_DNA"/>
</dbReference>
<dbReference type="InterPro" id="IPR002328">
    <property type="entry name" value="ADH_Zn_CS"/>
</dbReference>
<feature type="transmembrane region" description="Helical" evidence="10">
    <location>
        <begin position="168"/>
        <end position="190"/>
    </location>
</feature>
<dbReference type="Pfam" id="PF00107">
    <property type="entry name" value="ADH_zinc_N"/>
    <property type="match status" value="1"/>
</dbReference>
<dbReference type="SMART" id="SM00829">
    <property type="entry name" value="PKS_ER"/>
    <property type="match status" value="1"/>
</dbReference>
<dbReference type="InterPro" id="IPR045306">
    <property type="entry name" value="SDH-like"/>
</dbReference>
<dbReference type="InterPro" id="IPR036291">
    <property type="entry name" value="NAD(P)-bd_dom_sf"/>
</dbReference>
<evidence type="ECO:0000313" key="12">
    <source>
        <dbReference type="EMBL" id="KAK3884674.1"/>
    </source>
</evidence>
<dbReference type="GO" id="GO:0008270">
    <property type="term" value="F:zinc ion binding"/>
    <property type="evidence" value="ECO:0007669"/>
    <property type="project" value="InterPro"/>
</dbReference>
<evidence type="ECO:0000256" key="6">
    <source>
        <dbReference type="ARBA" id="ARBA00023027"/>
    </source>
</evidence>
<dbReference type="Pfam" id="PF08240">
    <property type="entry name" value="ADH_N"/>
    <property type="match status" value="1"/>
</dbReference>